<dbReference type="InterPro" id="IPR002110">
    <property type="entry name" value="Ankyrin_rpt"/>
</dbReference>
<feature type="repeat" description="ANK" evidence="3">
    <location>
        <begin position="40"/>
        <end position="72"/>
    </location>
</feature>
<evidence type="ECO:0000256" key="1">
    <source>
        <dbReference type="ARBA" id="ARBA00022737"/>
    </source>
</evidence>
<dbReference type="Proteomes" id="UP000725649">
    <property type="component" value="Unassembled WGS sequence"/>
</dbReference>
<dbReference type="SUPFAM" id="SSF48403">
    <property type="entry name" value="Ankyrin repeat"/>
    <property type="match status" value="1"/>
</dbReference>
<gene>
    <name evidence="5" type="ORF">E7027_04900</name>
</gene>
<feature type="repeat" description="ANK" evidence="3">
    <location>
        <begin position="73"/>
        <end position="105"/>
    </location>
</feature>
<evidence type="ECO:0000313" key="5">
    <source>
        <dbReference type="EMBL" id="MBE6421451.1"/>
    </source>
</evidence>
<evidence type="ECO:0000313" key="6">
    <source>
        <dbReference type="Proteomes" id="UP000725649"/>
    </source>
</evidence>
<dbReference type="InterPro" id="IPR036770">
    <property type="entry name" value="Ankyrin_rpt-contain_sf"/>
</dbReference>
<dbReference type="EMBL" id="SUVG01000005">
    <property type="protein sequence ID" value="MBE6421451.1"/>
    <property type="molecule type" value="Genomic_DNA"/>
</dbReference>
<dbReference type="PROSITE" id="PS50088">
    <property type="entry name" value="ANK_REPEAT"/>
    <property type="match status" value="3"/>
</dbReference>
<evidence type="ECO:0000256" key="3">
    <source>
        <dbReference type="PROSITE-ProRule" id="PRU00023"/>
    </source>
</evidence>
<dbReference type="AlphaFoldDB" id="A0A928HG82"/>
<reference evidence="5" key="1">
    <citation type="submission" date="2019-04" db="EMBL/GenBank/DDBJ databases">
        <title>Evolution of Biomass-Degrading Anaerobic Consortia Revealed by Metagenomics.</title>
        <authorList>
            <person name="Peng X."/>
        </authorList>
    </citation>
    <scope>NUCLEOTIDE SEQUENCE</scope>
    <source>
        <strain evidence="5">SIG66</strain>
    </source>
</reference>
<protein>
    <submittedName>
        <fullName evidence="5">Ankyrin repeat domain-containing protein</fullName>
    </submittedName>
</protein>
<accession>A0A928HG82</accession>
<keyword evidence="1" id="KW-0677">Repeat</keyword>
<organism evidence="5 6">
    <name type="scientific">Candidatus Avelusimicrobium gallicola</name>
    <dbReference type="NCBI Taxonomy" id="2562704"/>
    <lineage>
        <taxon>Bacteria</taxon>
        <taxon>Pseudomonadati</taxon>
        <taxon>Elusimicrobiota</taxon>
        <taxon>Elusimicrobia</taxon>
        <taxon>Elusimicrobiales</taxon>
        <taxon>Elusimicrobiaceae</taxon>
        <taxon>Candidatus Avelusimicrobium</taxon>
    </lineage>
</organism>
<feature type="repeat" description="ANK" evidence="3">
    <location>
        <begin position="146"/>
        <end position="178"/>
    </location>
</feature>
<dbReference type="PRINTS" id="PR01415">
    <property type="entry name" value="ANKYRIN"/>
</dbReference>
<evidence type="ECO:0000256" key="4">
    <source>
        <dbReference type="SAM" id="MobiDB-lite"/>
    </source>
</evidence>
<comment type="caution">
    <text evidence="5">The sequence shown here is derived from an EMBL/GenBank/DDBJ whole genome shotgun (WGS) entry which is preliminary data.</text>
</comment>
<sequence>MNKQSKLLDQLFTAAKTGNVAALKKLAAQGVPLDIRQKETGFSPCLVAAGLGQVEALAFLVENGVNVNEVTARGTSTLMLAAAQGHISMVNWLLNNGADVTLKNESNDTVLSYALQLFEGPERVLNDIVKFLLAHGVELENRETELGFTPLMLASHKGYSSIVKLLVAHGADVNAASARQKNDSKQTGGKNSPGDNTKRGFPIELITVSVPETPLTLAKTPEIRAYLKEHGAKE</sequence>
<feature type="compositionally biased region" description="Polar residues" evidence="4">
    <location>
        <begin position="185"/>
        <end position="195"/>
    </location>
</feature>
<name>A0A928HG82_9BACT</name>
<keyword evidence="2 3" id="KW-0040">ANK repeat</keyword>
<feature type="region of interest" description="Disordered" evidence="4">
    <location>
        <begin position="177"/>
        <end position="200"/>
    </location>
</feature>
<dbReference type="PANTHER" id="PTHR24173:SF74">
    <property type="entry name" value="ANKYRIN REPEAT DOMAIN-CONTAINING PROTEIN 16"/>
    <property type="match status" value="1"/>
</dbReference>
<dbReference type="PANTHER" id="PTHR24173">
    <property type="entry name" value="ANKYRIN REPEAT CONTAINING"/>
    <property type="match status" value="1"/>
</dbReference>
<evidence type="ECO:0000256" key="2">
    <source>
        <dbReference type="ARBA" id="ARBA00023043"/>
    </source>
</evidence>
<dbReference type="Gene3D" id="1.25.40.20">
    <property type="entry name" value="Ankyrin repeat-containing domain"/>
    <property type="match status" value="2"/>
</dbReference>
<dbReference type="Pfam" id="PF12796">
    <property type="entry name" value="Ank_2"/>
    <property type="match status" value="1"/>
</dbReference>
<dbReference type="SMART" id="SM00248">
    <property type="entry name" value="ANK"/>
    <property type="match status" value="5"/>
</dbReference>
<proteinExistence type="predicted"/>
<dbReference type="PROSITE" id="PS50297">
    <property type="entry name" value="ANK_REP_REGION"/>
    <property type="match status" value="2"/>
</dbReference>